<name>A0A402D152_9BACT</name>
<dbReference type="RefSeq" id="WP_119323288.1">
    <property type="nucleotide sequence ID" value="NZ_AP025739.1"/>
</dbReference>
<dbReference type="PANTHER" id="PTHR30146">
    <property type="entry name" value="LACI-RELATED TRANSCRIPTIONAL REPRESSOR"/>
    <property type="match status" value="1"/>
</dbReference>
<proteinExistence type="predicted"/>
<protein>
    <submittedName>
        <fullName evidence="1">LacI family transcriptional regulator</fullName>
    </submittedName>
</protein>
<dbReference type="InterPro" id="IPR000843">
    <property type="entry name" value="HTH_LacI"/>
</dbReference>
<dbReference type="SMART" id="SM00354">
    <property type="entry name" value="HTH_LACI"/>
    <property type="match status" value="1"/>
</dbReference>
<dbReference type="Proteomes" id="UP000287394">
    <property type="component" value="Chromosome"/>
</dbReference>
<dbReference type="SUPFAM" id="SSF47413">
    <property type="entry name" value="lambda repressor-like DNA-binding domains"/>
    <property type="match status" value="1"/>
</dbReference>
<dbReference type="OrthoDB" id="3657250at2"/>
<dbReference type="EMBL" id="AP025739">
    <property type="protein sequence ID" value="BDI31660.1"/>
    <property type="molecule type" value="Genomic_DNA"/>
</dbReference>
<dbReference type="PRINTS" id="PR00036">
    <property type="entry name" value="HTHLACI"/>
</dbReference>
<dbReference type="FunCoup" id="A0A402D152">
    <property type="interactions" value="93"/>
</dbReference>
<dbReference type="InterPro" id="IPR010982">
    <property type="entry name" value="Lambda_DNA-bd_dom_sf"/>
</dbReference>
<evidence type="ECO:0000313" key="2">
    <source>
        <dbReference type="Proteomes" id="UP000287394"/>
    </source>
</evidence>
<reference evidence="1 2" key="1">
    <citation type="journal article" date="2019" name="Int. J. Syst. Evol. Microbiol.">
        <title>Capsulimonas corticalis gen. nov., sp. nov., an aerobic capsulated bacterium, of a novel bacterial order, Capsulimonadales ord. nov., of the class Armatimonadia of the phylum Armatimonadetes.</title>
        <authorList>
            <person name="Li J."/>
            <person name="Kudo C."/>
            <person name="Tonouchi A."/>
        </authorList>
    </citation>
    <scope>NUCLEOTIDE SEQUENCE [LARGE SCALE GENOMIC DNA]</scope>
    <source>
        <strain evidence="1 2">AX-7</strain>
    </source>
</reference>
<organism evidence="1 2">
    <name type="scientific">Capsulimonas corticalis</name>
    <dbReference type="NCBI Taxonomy" id="2219043"/>
    <lineage>
        <taxon>Bacteria</taxon>
        <taxon>Bacillati</taxon>
        <taxon>Armatimonadota</taxon>
        <taxon>Armatimonadia</taxon>
        <taxon>Capsulimonadales</taxon>
        <taxon>Capsulimonadaceae</taxon>
        <taxon>Capsulimonas</taxon>
    </lineage>
</organism>
<dbReference type="PROSITE" id="PS50932">
    <property type="entry name" value="HTH_LACI_2"/>
    <property type="match status" value="1"/>
</dbReference>
<accession>A0A402D152</accession>
<dbReference type="CDD" id="cd06267">
    <property type="entry name" value="PBP1_LacI_sugar_binding-like"/>
    <property type="match status" value="1"/>
</dbReference>
<gene>
    <name evidence="1" type="primary">lacI_2</name>
    <name evidence="1" type="ORF">CCAX7_37110</name>
</gene>
<dbReference type="GO" id="GO:0003700">
    <property type="term" value="F:DNA-binding transcription factor activity"/>
    <property type="evidence" value="ECO:0007669"/>
    <property type="project" value="TreeGrafter"/>
</dbReference>
<dbReference type="SUPFAM" id="SSF53822">
    <property type="entry name" value="Periplasmic binding protein-like I"/>
    <property type="match status" value="1"/>
</dbReference>
<sequence>MSYVSSDFVSAGTKYLPLTSKIHYVTIGLTFNRVTEVREQFMTTIKDVAKACGVSTATVSYVLNGKRVLLPETRERVLRAMQELNYHPSAVARGLSHKRMNTIGILFGTASSMVVVSHPYTSFILQGVISASSEAGYNVTFYTDPWKTADLSAASYRDQRTDGIIVVAPPMDSDIIPALARCDIPIVAVSYPGDPYDISSVDSDNAHGARLALHHLRDLGHTRIAHLTGPMNMLSGCMRTETYHAFMNSLGFHLPPEYAAGPGAYDIDLAYAQTRRLLTLPNPPTAIFAANDQNALGAMQAARDLGISVPIRLSVVGVDDTPDGAIGVPPLTSVHQPLVEIGETAARLLFRRLSADAPTPSMWLLKPTLIVRGSTAPPVS</sequence>
<dbReference type="PANTHER" id="PTHR30146:SF153">
    <property type="entry name" value="LACTOSE OPERON REPRESSOR"/>
    <property type="match status" value="1"/>
</dbReference>
<dbReference type="CDD" id="cd01392">
    <property type="entry name" value="HTH_LacI"/>
    <property type="match status" value="1"/>
</dbReference>
<dbReference type="AlphaFoldDB" id="A0A402D152"/>
<dbReference type="Pfam" id="PF13377">
    <property type="entry name" value="Peripla_BP_3"/>
    <property type="match status" value="1"/>
</dbReference>
<dbReference type="GO" id="GO:0000976">
    <property type="term" value="F:transcription cis-regulatory region binding"/>
    <property type="evidence" value="ECO:0007669"/>
    <property type="project" value="TreeGrafter"/>
</dbReference>
<dbReference type="Pfam" id="PF00356">
    <property type="entry name" value="LacI"/>
    <property type="match status" value="1"/>
</dbReference>
<dbReference type="InterPro" id="IPR028082">
    <property type="entry name" value="Peripla_BP_I"/>
</dbReference>
<dbReference type="Gene3D" id="1.10.260.40">
    <property type="entry name" value="lambda repressor-like DNA-binding domains"/>
    <property type="match status" value="1"/>
</dbReference>
<dbReference type="Gene3D" id="3.40.50.2300">
    <property type="match status" value="2"/>
</dbReference>
<dbReference type="KEGG" id="ccot:CCAX7_37110"/>
<keyword evidence="2" id="KW-1185">Reference proteome</keyword>
<evidence type="ECO:0000313" key="1">
    <source>
        <dbReference type="EMBL" id="BDI31660.1"/>
    </source>
</evidence>
<dbReference type="InterPro" id="IPR046335">
    <property type="entry name" value="LacI/GalR-like_sensor"/>
</dbReference>